<keyword evidence="3" id="KW-1185">Reference proteome</keyword>
<sequence length="167" mass="19111">MKHDVRGEERLLRGEVLAILAAMRSRMSFQLFKKHLIIPIMIFSFLGQYGRIIQAYHDGQNLVLYKTQLFPFFDSQTAPMDLFVRYLANHPVGNTSQLAPQPRRGQISQAHFQPPPSAAPGPSMGPDRKLRNRRSGMDWFKDHLGLHRESDERPEVKAPPGLVPEKK</sequence>
<feature type="region of interest" description="Disordered" evidence="1">
    <location>
        <begin position="95"/>
        <end position="167"/>
    </location>
</feature>
<dbReference type="AlphaFoldDB" id="A0A1L9RHY5"/>
<accession>A0A1L9RHY5</accession>
<name>A0A1L9RHY5_ASPWE</name>
<dbReference type="EMBL" id="KV878213">
    <property type="protein sequence ID" value="OJJ34539.1"/>
    <property type="molecule type" value="Genomic_DNA"/>
</dbReference>
<dbReference type="GeneID" id="63751649"/>
<feature type="compositionally biased region" description="Basic and acidic residues" evidence="1">
    <location>
        <begin position="135"/>
        <end position="156"/>
    </location>
</feature>
<dbReference type="Proteomes" id="UP000184383">
    <property type="component" value="Unassembled WGS sequence"/>
</dbReference>
<protein>
    <submittedName>
        <fullName evidence="2">Uncharacterized protein</fullName>
    </submittedName>
</protein>
<evidence type="ECO:0000313" key="3">
    <source>
        <dbReference type="Proteomes" id="UP000184383"/>
    </source>
</evidence>
<reference evidence="3" key="1">
    <citation type="journal article" date="2017" name="Genome Biol.">
        <title>Comparative genomics reveals high biological diversity and specific adaptations in the industrially and medically important fungal genus Aspergillus.</title>
        <authorList>
            <person name="de Vries R.P."/>
            <person name="Riley R."/>
            <person name="Wiebenga A."/>
            <person name="Aguilar-Osorio G."/>
            <person name="Amillis S."/>
            <person name="Uchima C.A."/>
            <person name="Anderluh G."/>
            <person name="Asadollahi M."/>
            <person name="Askin M."/>
            <person name="Barry K."/>
            <person name="Battaglia E."/>
            <person name="Bayram O."/>
            <person name="Benocci T."/>
            <person name="Braus-Stromeyer S.A."/>
            <person name="Caldana C."/>
            <person name="Canovas D."/>
            <person name="Cerqueira G.C."/>
            <person name="Chen F."/>
            <person name="Chen W."/>
            <person name="Choi C."/>
            <person name="Clum A."/>
            <person name="Dos Santos R.A."/>
            <person name="Damasio A.R."/>
            <person name="Diallinas G."/>
            <person name="Emri T."/>
            <person name="Fekete E."/>
            <person name="Flipphi M."/>
            <person name="Freyberg S."/>
            <person name="Gallo A."/>
            <person name="Gournas C."/>
            <person name="Habgood R."/>
            <person name="Hainaut M."/>
            <person name="Harispe M.L."/>
            <person name="Henrissat B."/>
            <person name="Hilden K.S."/>
            <person name="Hope R."/>
            <person name="Hossain A."/>
            <person name="Karabika E."/>
            <person name="Karaffa L."/>
            <person name="Karanyi Z."/>
            <person name="Krasevec N."/>
            <person name="Kuo A."/>
            <person name="Kusch H."/>
            <person name="LaButti K."/>
            <person name="Lagendijk E.L."/>
            <person name="Lapidus A."/>
            <person name="Levasseur A."/>
            <person name="Lindquist E."/>
            <person name="Lipzen A."/>
            <person name="Logrieco A.F."/>
            <person name="MacCabe A."/>
            <person name="Maekelae M.R."/>
            <person name="Malavazi I."/>
            <person name="Melin P."/>
            <person name="Meyer V."/>
            <person name="Mielnichuk N."/>
            <person name="Miskei M."/>
            <person name="Molnar A.P."/>
            <person name="Mule G."/>
            <person name="Ngan C.Y."/>
            <person name="Orejas M."/>
            <person name="Orosz E."/>
            <person name="Ouedraogo J.P."/>
            <person name="Overkamp K.M."/>
            <person name="Park H.-S."/>
            <person name="Perrone G."/>
            <person name="Piumi F."/>
            <person name="Punt P.J."/>
            <person name="Ram A.F."/>
            <person name="Ramon A."/>
            <person name="Rauscher S."/>
            <person name="Record E."/>
            <person name="Riano-Pachon D.M."/>
            <person name="Robert V."/>
            <person name="Roehrig J."/>
            <person name="Ruller R."/>
            <person name="Salamov A."/>
            <person name="Salih N.S."/>
            <person name="Samson R.A."/>
            <person name="Sandor E."/>
            <person name="Sanguinetti M."/>
            <person name="Schuetze T."/>
            <person name="Sepcic K."/>
            <person name="Shelest E."/>
            <person name="Sherlock G."/>
            <person name="Sophianopoulou V."/>
            <person name="Squina F.M."/>
            <person name="Sun H."/>
            <person name="Susca A."/>
            <person name="Todd R.B."/>
            <person name="Tsang A."/>
            <person name="Unkles S.E."/>
            <person name="van de Wiele N."/>
            <person name="van Rossen-Uffink D."/>
            <person name="Oliveira J.V."/>
            <person name="Vesth T.C."/>
            <person name="Visser J."/>
            <person name="Yu J.-H."/>
            <person name="Zhou M."/>
            <person name="Andersen M.R."/>
            <person name="Archer D.B."/>
            <person name="Baker S.E."/>
            <person name="Benoit I."/>
            <person name="Brakhage A.A."/>
            <person name="Braus G.H."/>
            <person name="Fischer R."/>
            <person name="Frisvad J.C."/>
            <person name="Goldman G.H."/>
            <person name="Houbraken J."/>
            <person name="Oakley B."/>
            <person name="Pocsi I."/>
            <person name="Scazzocchio C."/>
            <person name="Seiboth B."/>
            <person name="vanKuyk P.A."/>
            <person name="Wortman J."/>
            <person name="Dyer P.S."/>
            <person name="Grigoriev I.V."/>
        </authorList>
    </citation>
    <scope>NUCLEOTIDE SEQUENCE [LARGE SCALE GENOMIC DNA]</scope>
    <source>
        <strain evidence="3">DTO 134E9</strain>
    </source>
</reference>
<evidence type="ECO:0000313" key="2">
    <source>
        <dbReference type="EMBL" id="OJJ34539.1"/>
    </source>
</evidence>
<gene>
    <name evidence="2" type="ORF">ASPWEDRAFT_42535</name>
</gene>
<proteinExistence type="predicted"/>
<organism evidence="2 3">
    <name type="scientific">Aspergillus wentii DTO 134E9</name>
    <dbReference type="NCBI Taxonomy" id="1073089"/>
    <lineage>
        <taxon>Eukaryota</taxon>
        <taxon>Fungi</taxon>
        <taxon>Dikarya</taxon>
        <taxon>Ascomycota</taxon>
        <taxon>Pezizomycotina</taxon>
        <taxon>Eurotiomycetes</taxon>
        <taxon>Eurotiomycetidae</taxon>
        <taxon>Eurotiales</taxon>
        <taxon>Aspergillaceae</taxon>
        <taxon>Aspergillus</taxon>
        <taxon>Aspergillus subgen. Cremei</taxon>
    </lineage>
</organism>
<evidence type="ECO:0000256" key="1">
    <source>
        <dbReference type="SAM" id="MobiDB-lite"/>
    </source>
</evidence>
<dbReference type="OrthoDB" id="4177740at2759"/>
<dbReference type="RefSeq" id="XP_040688215.1">
    <property type="nucleotide sequence ID" value="XM_040835801.1"/>
</dbReference>
<dbReference type="VEuPathDB" id="FungiDB:ASPWEDRAFT_42535"/>